<dbReference type="Gene3D" id="2.60.40.2440">
    <property type="entry name" value="Carbohydrate binding type-21 domain"/>
    <property type="match status" value="1"/>
</dbReference>
<dbReference type="InterPro" id="IPR038175">
    <property type="entry name" value="CBM21_dom_sf"/>
</dbReference>
<gene>
    <name evidence="3" type="ORF">C6P45_002399</name>
</gene>
<dbReference type="GO" id="GO:2001069">
    <property type="term" value="F:glycogen binding"/>
    <property type="evidence" value="ECO:0007669"/>
    <property type="project" value="TreeGrafter"/>
</dbReference>
<dbReference type="InterPro" id="IPR005036">
    <property type="entry name" value="CBM21_dom"/>
</dbReference>
<organism evidence="3 4">
    <name type="scientific">Maudiozyma exigua</name>
    <name type="common">Yeast</name>
    <name type="synonym">Kazachstania exigua</name>
    <dbReference type="NCBI Taxonomy" id="34358"/>
    <lineage>
        <taxon>Eukaryota</taxon>
        <taxon>Fungi</taxon>
        <taxon>Dikarya</taxon>
        <taxon>Ascomycota</taxon>
        <taxon>Saccharomycotina</taxon>
        <taxon>Saccharomycetes</taxon>
        <taxon>Saccharomycetales</taxon>
        <taxon>Saccharomycetaceae</taxon>
        <taxon>Maudiozyma</taxon>
    </lineage>
</organism>
<dbReference type="AlphaFoldDB" id="A0A9P7B3H5"/>
<comment type="caution">
    <text evidence="3">The sequence shown here is derived from an EMBL/GenBank/DDBJ whole genome shotgun (WGS) entry which is preliminary data.</text>
</comment>
<dbReference type="GO" id="GO:0000164">
    <property type="term" value="C:protein phosphatase type 1 complex"/>
    <property type="evidence" value="ECO:0007669"/>
    <property type="project" value="TreeGrafter"/>
</dbReference>
<feature type="region of interest" description="Disordered" evidence="1">
    <location>
        <begin position="479"/>
        <end position="504"/>
    </location>
</feature>
<feature type="region of interest" description="Disordered" evidence="1">
    <location>
        <begin position="705"/>
        <end position="743"/>
    </location>
</feature>
<dbReference type="InterPro" id="IPR050782">
    <property type="entry name" value="PP1_regulatory_subunit_3"/>
</dbReference>
<evidence type="ECO:0000256" key="1">
    <source>
        <dbReference type="SAM" id="MobiDB-lite"/>
    </source>
</evidence>
<feature type="domain" description="CBM21" evidence="2">
    <location>
        <begin position="239"/>
        <end position="366"/>
    </location>
</feature>
<accession>A0A9P7B3H5</accession>
<dbReference type="Pfam" id="PF03370">
    <property type="entry name" value="CBM_21"/>
    <property type="match status" value="1"/>
</dbReference>
<dbReference type="GO" id="GO:0008157">
    <property type="term" value="F:protein phosphatase 1 binding"/>
    <property type="evidence" value="ECO:0007669"/>
    <property type="project" value="TreeGrafter"/>
</dbReference>
<dbReference type="PANTHER" id="PTHR12307">
    <property type="entry name" value="PROTEIN PHOSPHATASE 1 REGULATORY SUBUNIT"/>
    <property type="match status" value="1"/>
</dbReference>
<dbReference type="OrthoDB" id="1881at2759"/>
<protein>
    <recommendedName>
        <fullName evidence="2">CBM21 domain-containing protein</fullName>
    </recommendedName>
</protein>
<evidence type="ECO:0000259" key="2">
    <source>
        <dbReference type="PROSITE" id="PS51159"/>
    </source>
</evidence>
<dbReference type="Proteomes" id="UP000750334">
    <property type="component" value="Unassembled WGS sequence"/>
</dbReference>
<evidence type="ECO:0000313" key="3">
    <source>
        <dbReference type="EMBL" id="KAG0657626.1"/>
    </source>
</evidence>
<feature type="compositionally biased region" description="Low complexity" evidence="1">
    <location>
        <begin position="483"/>
        <end position="497"/>
    </location>
</feature>
<feature type="compositionally biased region" description="Low complexity" evidence="1">
    <location>
        <begin position="716"/>
        <end position="733"/>
    </location>
</feature>
<dbReference type="EMBL" id="PUHR01000232">
    <property type="protein sequence ID" value="KAG0657626.1"/>
    <property type="molecule type" value="Genomic_DNA"/>
</dbReference>
<dbReference type="PANTHER" id="PTHR12307:SF51">
    <property type="entry name" value="SERINE_THREONINE-PROTEIN PHOSPHATASE 1 REGULATORY SUBUNIT GAC1-RELATED"/>
    <property type="match status" value="1"/>
</dbReference>
<dbReference type="PROSITE" id="PS51159">
    <property type="entry name" value="CBM21"/>
    <property type="match status" value="1"/>
</dbReference>
<name>A0A9P7B3H5_MAUEX</name>
<reference evidence="3 4" key="1">
    <citation type="submission" date="2020-11" db="EMBL/GenBank/DDBJ databases">
        <title>Kefir isolates.</title>
        <authorList>
            <person name="Marcisauskas S."/>
            <person name="Kim Y."/>
            <person name="Blasche S."/>
        </authorList>
    </citation>
    <scope>NUCLEOTIDE SEQUENCE [LARGE SCALE GENOMIC DNA]</scope>
    <source>
        <strain evidence="3 4">OG2</strain>
    </source>
</reference>
<dbReference type="GO" id="GO:0005979">
    <property type="term" value="P:regulation of glycogen biosynthetic process"/>
    <property type="evidence" value="ECO:0007669"/>
    <property type="project" value="TreeGrafter"/>
</dbReference>
<evidence type="ECO:0000313" key="4">
    <source>
        <dbReference type="Proteomes" id="UP000750334"/>
    </source>
</evidence>
<keyword evidence="4" id="KW-1185">Reference proteome</keyword>
<sequence length="743" mass="84737">MIDIKDFEDNNTQLLSTSSLSPQSSLPILKPKIYKKLKSSLKLSSSRNNSLTSTISNSSIHSSLSCTSSSSSSSHKSVRFAPELTTVKKFCSTDKPSFISSTTLENKKYSNYLIPLDENLNSSNNNNTIDFNDRIINSQFLPSFNNNSNNNNNFQLDYDSDSSIDDDDFSYNLNQRLDLINDTDSNNQYQNNIIIDNSDTKRTTTTTAVTNSLDSFDVLDWNLIGTNLNSTNTIDSMNNQNIKLHSIEQIKDSNNKKTDEIIGTIYVSNLTFEKFIEIKFTFTNWSDIHYITATYNKSINDKIDEFKFIVNLSSFKYFLKLENLLFSNTQSNLPTNCPLKIEFCCRYDVNNETYYDNNNYSNYELSVIARTMNLIPNENFNPIYKTKEHHNINNNKKVNQKPIKKSFYSDFLVSTTLSHKIHLLNNFKSTNQKKIKQPTITRRFSEDTDYYNTSPLKHLYHNDTTPIRPTSLNRVLTPSNEQTTEFTNKDNTNNNNTLGYPSSNPYDCSDDVAQLSSFQSFQYAATPSLSSSLSSSLTDLPQLDDYTYFLTNENDDLPQDLEQFQYNPNYNFADSFTKSFNQLGSDSDGTEVPTNFNNDNNSNNNETINNDILNENDEYIDPLHNSNFNDDTRSIITDRPQNTFNNFNNHNLSRYVTPENIIFQNNNNSNETLINHKLMPLSRQQQQIDDTLTPITVIPQISAIRSNTVDEPSPPSSTSSESSSNPSSFLSASNELDNRGQAI</sequence>
<proteinExistence type="predicted"/>